<evidence type="ECO:0000259" key="13">
    <source>
        <dbReference type="PROSITE" id="PS50878"/>
    </source>
</evidence>
<dbReference type="FunFam" id="3.30.70.270:FF:000026">
    <property type="entry name" value="Transposon Ty3-G Gag-Pol polyprotein"/>
    <property type="match status" value="1"/>
</dbReference>
<dbReference type="CDD" id="cd01647">
    <property type="entry name" value="RT_LTR"/>
    <property type="match status" value="1"/>
</dbReference>
<dbReference type="PANTHER" id="PTHR37984:SF10">
    <property type="entry name" value="RIBONUCLEASE H"/>
    <property type="match status" value="1"/>
</dbReference>
<evidence type="ECO:0000256" key="10">
    <source>
        <dbReference type="ARBA" id="ARBA00039658"/>
    </source>
</evidence>
<dbReference type="InterPro" id="IPR012337">
    <property type="entry name" value="RNaseH-like_sf"/>
</dbReference>
<keyword evidence="9" id="KW-0695">RNA-directed DNA polymerase</keyword>
<dbReference type="PROSITE" id="PS50994">
    <property type="entry name" value="INTEGRASE"/>
    <property type="match status" value="1"/>
</dbReference>
<evidence type="ECO:0000256" key="2">
    <source>
        <dbReference type="ARBA" id="ARBA00012180"/>
    </source>
</evidence>
<dbReference type="EMBL" id="OY660866">
    <property type="protein sequence ID" value="CAJ1053162.1"/>
    <property type="molecule type" value="Genomic_DNA"/>
</dbReference>
<dbReference type="GO" id="GO:0004523">
    <property type="term" value="F:RNA-DNA hybrid ribonuclease activity"/>
    <property type="evidence" value="ECO:0007669"/>
    <property type="project" value="UniProtKB-EC"/>
</dbReference>
<dbReference type="FunFam" id="3.10.20.370:FF:000001">
    <property type="entry name" value="Retrovirus-related Pol polyprotein from transposon 17.6-like protein"/>
    <property type="match status" value="1"/>
</dbReference>
<organism evidence="15 16">
    <name type="scientific">Xyrichtys novacula</name>
    <name type="common">Pearly razorfish</name>
    <name type="synonym">Hemipteronotus novacula</name>
    <dbReference type="NCBI Taxonomy" id="13765"/>
    <lineage>
        <taxon>Eukaryota</taxon>
        <taxon>Metazoa</taxon>
        <taxon>Chordata</taxon>
        <taxon>Craniata</taxon>
        <taxon>Vertebrata</taxon>
        <taxon>Euteleostomi</taxon>
        <taxon>Actinopterygii</taxon>
        <taxon>Neopterygii</taxon>
        <taxon>Teleostei</taxon>
        <taxon>Neoteleostei</taxon>
        <taxon>Acanthomorphata</taxon>
        <taxon>Eupercaria</taxon>
        <taxon>Labriformes</taxon>
        <taxon>Labridae</taxon>
        <taxon>Xyrichtys</taxon>
    </lineage>
</organism>
<evidence type="ECO:0000256" key="7">
    <source>
        <dbReference type="ARBA" id="ARBA00022759"/>
    </source>
</evidence>
<evidence type="ECO:0000259" key="14">
    <source>
        <dbReference type="PROSITE" id="PS50994"/>
    </source>
</evidence>
<evidence type="ECO:0000256" key="6">
    <source>
        <dbReference type="ARBA" id="ARBA00022722"/>
    </source>
</evidence>
<name>A0AAV1EXE5_XYRNO</name>
<keyword evidence="5" id="KW-0548">Nucleotidyltransferase</keyword>
<dbReference type="Proteomes" id="UP001178508">
    <property type="component" value="Chromosome 3"/>
</dbReference>
<dbReference type="Gene3D" id="3.30.420.10">
    <property type="entry name" value="Ribonuclease H-like superfamily/Ribonuclease H"/>
    <property type="match status" value="1"/>
</dbReference>
<evidence type="ECO:0000313" key="15">
    <source>
        <dbReference type="EMBL" id="CAJ1053162.1"/>
    </source>
</evidence>
<keyword evidence="16" id="KW-1185">Reference proteome</keyword>
<evidence type="ECO:0000256" key="8">
    <source>
        <dbReference type="ARBA" id="ARBA00022801"/>
    </source>
</evidence>
<dbReference type="InterPro" id="IPR036397">
    <property type="entry name" value="RNaseH_sf"/>
</dbReference>
<evidence type="ECO:0000256" key="5">
    <source>
        <dbReference type="ARBA" id="ARBA00022695"/>
    </source>
</evidence>
<keyword evidence="8" id="KW-0378">Hydrolase</keyword>
<dbReference type="InterPro" id="IPR043128">
    <property type="entry name" value="Rev_trsase/Diguanyl_cyclase"/>
</dbReference>
<feature type="domain" description="Reverse transcriptase" evidence="13">
    <location>
        <begin position="473"/>
        <end position="651"/>
    </location>
</feature>
<dbReference type="SUPFAM" id="SSF56672">
    <property type="entry name" value="DNA/RNA polymerases"/>
    <property type="match status" value="1"/>
</dbReference>
<dbReference type="CDD" id="cd09274">
    <property type="entry name" value="RNase_HI_RT_Ty3"/>
    <property type="match status" value="1"/>
</dbReference>
<feature type="coiled-coil region" evidence="11">
    <location>
        <begin position="611"/>
        <end position="638"/>
    </location>
</feature>
<dbReference type="InterPro" id="IPR041373">
    <property type="entry name" value="RT_RNaseH"/>
</dbReference>
<dbReference type="Pfam" id="PF17917">
    <property type="entry name" value="RT_RNaseH"/>
    <property type="match status" value="1"/>
</dbReference>
<keyword evidence="7" id="KW-0255">Endonuclease</keyword>
<dbReference type="InterPro" id="IPR000477">
    <property type="entry name" value="RT_dom"/>
</dbReference>
<accession>A0AAV1EXE5</accession>
<dbReference type="InterPro" id="IPR041588">
    <property type="entry name" value="Integrase_H2C2"/>
</dbReference>
<dbReference type="EC" id="2.7.7.49" evidence="3"/>
<dbReference type="PROSITE" id="PS50878">
    <property type="entry name" value="RT_POL"/>
    <property type="match status" value="1"/>
</dbReference>
<keyword evidence="6" id="KW-0540">Nuclease</keyword>
<evidence type="ECO:0000313" key="16">
    <source>
        <dbReference type="Proteomes" id="UP001178508"/>
    </source>
</evidence>
<sequence length="1125" mass="127712">MALIGNMSEYREGKEDFESYLERMEQWMAANDVDDEKKVSVFLSLIGAEAYGLLKSLLLPDKPSTKSYAALTKALSDHYKPKPLVIMERFRFQKRNQQESESVSDYMVALKHLSTNCDFGAHLDDALRDRFVSGLRSEAIQRKLLAEKNVTFKSACDTALSMEMASRNTLEFSGKIKENATVNKVFNQSKKRDDKRKSSDTSYSKSTSWHKSSVDDKQQQLHQPCYRCGGKHPPAVCRFKQEKCHHCTKVGHIARMCRNKKTPQKTHYVEQEAETSPADEDNEHLFGLYVVYTTSDGKDGYVVDMDIEGQNIQMQLDTGACVSLVSEITYKTSLAHLPLSPCKIPLSTFSGERIPVLGKVEVNVEYEQQAAKVPLVIVKGDRPALLGRNWLKKFKLNWKEIFQVKVVGEAIDPEVAAILQRHKGVFEEGPSTIREFKASIKMRPGAQPIFRKANQVPYALKEAVEKELDRLEAMGIISKTDKSEWAAPIVTVPKADKSIRICGNYKVNINQCVEEETYPLPNTEDLFATLAGGKLFTKLDLSHAYQQLELDKDSEKYLTVNTHRGLYTYHRLSYGVSSAPSIFQAVMDQILQGIEHVTCFLDDILITAGSREEHLRKLEEVLSRLAKYNVKVKQAKCKFMADRVEYLGHMVDSEGLHPTEEKVKSIVNAPSPTNVTELRSFLGLLNYYGRFMPNLSMQLQPLHNLLRRESVWQWTVECEAAFNSAKDQLLQSTLVVHYDTRKPLKLACDASPYGVGAVISHVMENGEEKPIAFASRTLSEAESKYAQIEKEALSIIFGVKKFHKYLYGRKFTLITDHKPLLAILGPKSAIPTLAALRMQRWALILMAYNYDIEYRQSAEHANADALSRLPSKVRDSTAEEGKIFYFSLMEDLPVKASDIAQSTNKDPVLSRVRELTLNGWPSHAREETLNPFSIRRTELSVEQGCVLWGMRVVVPSALRPKLLHDLHQGHPGMCRMKALARSYMWWPGLDKDIEKTVKECNACQTVRQLPAAAPLHCWKWPTRVWQRIHIDFCEKDKQYFLVLVDSHSKWLEVVPMTTTTSAKTIEVLRNIFASYGLPEEVVSDNGPQFTSSEFKQFLRGNGIKQTLVPAYHPLLMEQLKGQCRQ</sequence>
<feature type="compositionally biased region" description="Basic and acidic residues" evidence="12">
    <location>
        <begin position="190"/>
        <end position="199"/>
    </location>
</feature>
<dbReference type="GO" id="GO:0003964">
    <property type="term" value="F:RNA-directed DNA polymerase activity"/>
    <property type="evidence" value="ECO:0007669"/>
    <property type="project" value="UniProtKB-KW"/>
</dbReference>
<feature type="domain" description="Integrase catalytic" evidence="14">
    <location>
        <begin position="1010"/>
        <end position="1125"/>
    </location>
</feature>
<dbReference type="GO" id="GO:0003676">
    <property type="term" value="F:nucleic acid binding"/>
    <property type="evidence" value="ECO:0007669"/>
    <property type="project" value="InterPro"/>
</dbReference>
<dbReference type="SUPFAM" id="SSF50630">
    <property type="entry name" value="Acid proteases"/>
    <property type="match status" value="1"/>
</dbReference>
<dbReference type="Gene3D" id="4.10.60.10">
    <property type="entry name" value="Zinc finger, CCHC-type"/>
    <property type="match status" value="1"/>
</dbReference>
<evidence type="ECO:0000256" key="3">
    <source>
        <dbReference type="ARBA" id="ARBA00012493"/>
    </source>
</evidence>
<dbReference type="GO" id="GO:0015074">
    <property type="term" value="P:DNA integration"/>
    <property type="evidence" value="ECO:0007669"/>
    <property type="project" value="InterPro"/>
</dbReference>
<dbReference type="InterPro" id="IPR050951">
    <property type="entry name" value="Retrovirus_Pol_polyprotein"/>
</dbReference>
<protein>
    <recommendedName>
        <fullName evidence="10">Gypsy retrotransposon integrase-like protein 1</fullName>
        <ecNumber evidence="3">2.7.7.49</ecNumber>
        <ecNumber evidence="2">3.1.26.4</ecNumber>
    </recommendedName>
</protein>
<dbReference type="SUPFAM" id="SSF53098">
    <property type="entry name" value="Ribonuclease H-like"/>
    <property type="match status" value="1"/>
</dbReference>
<evidence type="ECO:0000256" key="4">
    <source>
        <dbReference type="ARBA" id="ARBA00022679"/>
    </source>
</evidence>
<dbReference type="InterPro" id="IPR021109">
    <property type="entry name" value="Peptidase_aspartic_dom_sf"/>
</dbReference>
<proteinExistence type="inferred from homology"/>
<dbReference type="PANTHER" id="PTHR37984">
    <property type="entry name" value="PROTEIN CBG26694"/>
    <property type="match status" value="1"/>
</dbReference>
<dbReference type="Gene3D" id="3.10.20.370">
    <property type="match status" value="1"/>
</dbReference>
<feature type="region of interest" description="Disordered" evidence="12">
    <location>
        <begin position="183"/>
        <end position="215"/>
    </location>
</feature>
<dbReference type="EC" id="3.1.26.4" evidence="2"/>
<dbReference type="Gene3D" id="3.30.70.270">
    <property type="match status" value="2"/>
</dbReference>
<reference evidence="15" key="1">
    <citation type="submission" date="2023-08" db="EMBL/GenBank/DDBJ databases">
        <authorList>
            <person name="Alioto T."/>
            <person name="Alioto T."/>
            <person name="Gomez Garrido J."/>
        </authorList>
    </citation>
    <scope>NUCLEOTIDE SEQUENCE</scope>
</reference>
<dbReference type="Pfam" id="PF00078">
    <property type="entry name" value="RVT_1"/>
    <property type="match status" value="1"/>
</dbReference>
<dbReference type="Gene3D" id="2.40.70.10">
    <property type="entry name" value="Acid Proteases"/>
    <property type="match status" value="1"/>
</dbReference>
<dbReference type="Pfam" id="PF00665">
    <property type="entry name" value="rve"/>
    <property type="match status" value="1"/>
</dbReference>
<dbReference type="Gene3D" id="3.10.10.10">
    <property type="entry name" value="HIV Type 1 Reverse Transcriptase, subunit A, domain 1"/>
    <property type="match status" value="1"/>
</dbReference>
<comment type="similarity">
    <text evidence="1">Belongs to the beta type-B retroviral polymerase family. HERV class-II K(HML-2) pol subfamily.</text>
</comment>
<dbReference type="InterPro" id="IPR001584">
    <property type="entry name" value="Integrase_cat-core"/>
</dbReference>
<keyword evidence="11" id="KW-0175">Coiled coil</keyword>
<dbReference type="Gene3D" id="1.10.340.70">
    <property type="match status" value="1"/>
</dbReference>
<dbReference type="FunFam" id="1.10.340.70:FF:000003">
    <property type="entry name" value="Protein CBG25708"/>
    <property type="match status" value="1"/>
</dbReference>
<dbReference type="AlphaFoldDB" id="A0AAV1EXE5"/>
<evidence type="ECO:0000256" key="12">
    <source>
        <dbReference type="SAM" id="MobiDB-lite"/>
    </source>
</evidence>
<gene>
    <name evidence="15" type="ORF">XNOV1_A011551</name>
</gene>
<evidence type="ECO:0000256" key="1">
    <source>
        <dbReference type="ARBA" id="ARBA00010879"/>
    </source>
</evidence>
<evidence type="ECO:0000256" key="11">
    <source>
        <dbReference type="SAM" id="Coils"/>
    </source>
</evidence>
<feature type="compositionally biased region" description="Low complexity" evidence="12">
    <location>
        <begin position="200"/>
        <end position="211"/>
    </location>
</feature>
<dbReference type="InterPro" id="IPR043502">
    <property type="entry name" value="DNA/RNA_pol_sf"/>
</dbReference>
<dbReference type="Pfam" id="PF17921">
    <property type="entry name" value="Integrase_H2C2"/>
    <property type="match status" value="1"/>
</dbReference>
<keyword evidence="4" id="KW-0808">Transferase</keyword>
<evidence type="ECO:0000256" key="9">
    <source>
        <dbReference type="ARBA" id="ARBA00022918"/>
    </source>
</evidence>